<evidence type="ECO:0008006" key="4">
    <source>
        <dbReference type="Google" id="ProtNLM"/>
    </source>
</evidence>
<proteinExistence type="predicted"/>
<dbReference type="AlphaFoldDB" id="A0A2Z3HIT8"/>
<feature type="compositionally biased region" description="Basic residues" evidence="1">
    <location>
        <begin position="54"/>
        <end position="65"/>
    </location>
</feature>
<reference evidence="2 3" key="1">
    <citation type="submission" date="2018-01" db="EMBL/GenBank/DDBJ databases">
        <title>G. obscuriglobus.</title>
        <authorList>
            <person name="Franke J."/>
            <person name="Blomberg W."/>
            <person name="Selmecki A."/>
        </authorList>
    </citation>
    <scope>NUCLEOTIDE SEQUENCE [LARGE SCALE GENOMIC DNA]</scope>
    <source>
        <strain evidence="2 3">DSM 5831</strain>
    </source>
</reference>
<sequence length="74" mass="8749">MPSEGSPRVTFRCPRELLAWLEEQVAKSRTRFQGEHTISSLLVQLVEEGRAKRERSRTWRRRKKQLQQEREAGG</sequence>
<accession>A0A2Z3HIT8</accession>
<evidence type="ECO:0000313" key="3">
    <source>
        <dbReference type="Proteomes" id="UP000245802"/>
    </source>
</evidence>
<dbReference type="Proteomes" id="UP000245802">
    <property type="component" value="Chromosome"/>
</dbReference>
<feature type="region of interest" description="Disordered" evidence="1">
    <location>
        <begin position="54"/>
        <end position="74"/>
    </location>
</feature>
<gene>
    <name evidence="2" type="ORF">C1280_35270</name>
</gene>
<evidence type="ECO:0000256" key="1">
    <source>
        <dbReference type="SAM" id="MobiDB-lite"/>
    </source>
</evidence>
<dbReference type="RefSeq" id="WP_010043556.1">
    <property type="nucleotide sequence ID" value="NZ_CP025958.1"/>
</dbReference>
<dbReference type="KEGG" id="gog:C1280_35270"/>
<protein>
    <recommendedName>
        <fullName evidence="4">CopG-like ribbon-helix-helix domain-containing protein</fullName>
    </recommendedName>
</protein>
<evidence type="ECO:0000313" key="2">
    <source>
        <dbReference type="EMBL" id="AWM41744.1"/>
    </source>
</evidence>
<dbReference type="EMBL" id="CP025958">
    <property type="protein sequence ID" value="AWM41744.1"/>
    <property type="molecule type" value="Genomic_DNA"/>
</dbReference>
<organism evidence="2 3">
    <name type="scientific">Gemmata obscuriglobus</name>
    <dbReference type="NCBI Taxonomy" id="114"/>
    <lineage>
        <taxon>Bacteria</taxon>
        <taxon>Pseudomonadati</taxon>
        <taxon>Planctomycetota</taxon>
        <taxon>Planctomycetia</taxon>
        <taxon>Gemmatales</taxon>
        <taxon>Gemmataceae</taxon>
        <taxon>Gemmata</taxon>
    </lineage>
</organism>
<name>A0A2Z3HIT8_9BACT</name>
<keyword evidence="3" id="KW-1185">Reference proteome</keyword>